<accession>D3LT32</accession>
<dbReference type="InterPro" id="IPR009057">
    <property type="entry name" value="Homeodomain-like_sf"/>
</dbReference>
<dbReference type="GO" id="GO:0043565">
    <property type="term" value="F:sequence-specific DNA binding"/>
    <property type="evidence" value="ECO:0007669"/>
    <property type="project" value="InterPro"/>
</dbReference>
<dbReference type="Pfam" id="PF12833">
    <property type="entry name" value="HTH_18"/>
    <property type="match status" value="1"/>
</dbReference>
<dbReference type="SMART" id="SM00342">
    <property type="entry name" value="HTH_ARAC"/>
    <property type="match status" value="1"/>
</dbReference>
<dbReference type="eggNOG" id="COG2207">
    <property type="taxonomic scope" value="Bacteria"/>
</dbReference>
<dbReference type="Proteomes" id="UP000003242">
    <property type="component" value="Unassembled WGS sequence"/>
</dbReference>
<dbReference type="Gene3D" id="1.10.10.60">
    <property type="entry name" value="Homeodomain-like"/>
    <property type="match status" value="2"/>
</dbReference>
<keyword evidence="1" id="KW-0805">Transcription regulation</keyword>
<keyword evidence="3" id="KW-0804">Transcription</keyword>
<keyword evidence="2" id="KW-0238">DNA-binding</keyword>
<protein>
    <submittedName>
        <fullName evidence="5">Transcriptional regulator, AraC family</fullName>
    </submittedName>
</protein>
<dbReference type="InterPro" id="IPR018062">
    <property type="entry name" value="HTH_AraC-typ_CS"/>
</dbReference>
<dbReference type="EMBL" id="ADGP01000008">
    <property type="protein sequence ID" value="EFD94602.1"/>
    <property type="molecule type" value="Genomic_DNA"/>
</dbReference>
<proteinExistence type="predicted"/>
<reference evidence="6 8" key="3">
    <citation type="submission" date="2011-04" db="EMBL/GenBank/DDBJ databases">
        <authorList>
            <person name="Harkins D.M."/>
            <person name="Madupu R."/>
            <person name="Durkin A.S."/>
            <person name="Torralba M."/>
            <person name="Methe B."/>
            <person name="Sutton G.G."/>
            <person name="Nelson K.E."/>
        </authorList>
    </citation>
    <scope>NUCLEOTIDE SEQUENCE [LARGE SCALE GENOMIC DNA]</scope>
    <source>
        <strain evidence="6 8">UPII 199-6</strain>
    </source>
</reference>
<dbReference type="PROSITE" id="PS01124">
    <property type="entry name" value="HTH_ARAC_FAMILY_2"/>
    <property type="match status" value="1"/>
</dbReference>
<dbReference type="AlphaFoldDB" id="D3LT32"/>
<reference evidence="7" key="1">
    <citation type="submission" date="2009-12" db="EMBL/GenBank/DDBJ databases">
        <title>Sequence of Clostridiales genomosp. BVAB3 str. UPII9-5.</title>
        <authorList>
            <person name="Madupu R."/>
            <person name="Durkin A.S."/>
            <person name="Torralba M."/>
            <person name="Methe B."/>
            <person name="Sutton G.G."/>
            <person name="Strausberg R.L."/>
            <person name="Nelson K.E."/>
        </authorList>
    </citation>
    <scope>NUCLEOTIDE SEQUENCE [LARGE SCALE GENOMIC DNA]</scope>
    <source>
        <strain evidence="7">28L</strain>
    </source>
</reference>
<evidence type="ECO:0000259" key="4">
    <source>
        <dbReference type="PROSITE" id="PS01124"/>
    </source>
</evidence>
<evidence type="ECO:0000313" key="5">
    <source>
        <dbReference type="EMBL" id="EFD94602.1"/>
    </source>
</evidence>
<dbReference type="SUPFAM" id="SSF46689">
    <property type="entry name" value="Homeodomain-like"/>
    <property type="match status" value="2"/>
</dbReference>
<organism evidence="5 7">
    <name type="scientific">Megasphaera lornae</name>
    <dbReference type="NCBI Taxonomy" id="1000568"/>
    <lineage>
        <taxon>Bacteria</taxon>
        <taxon>Bacillati</taxon>
        <taxon>Bacillota</taxon>
        <taxon>Negativicutes</taxon>
        <taxon>Veillonellales</taxon>
        <taxon>Veillonellaceae</taxon>
        <taxon>Megasphaera</taxon>
    </lineage>
</organism>
<dbReference type="InterPro" id="IPR018060">
    <property type="entry name" value="HTH_AraC"/>
</dbReference>
<gene>
    <name evidence="5" type="ORF">HMPREF0889_0018</name>
    <name evidence="6" type="ORF">HMPREF1039_0784</name>
</gene>
<dbReference type="OrthoDB" id="9772607at2"/>
<dbReference type="STRING" id="699218.HMPREF0889_0018"/>
<evidence type="ECO:0000256" key="3">
    <source>
        <dbReference type="ARBA" id="ARBA00023163"/>
    </source>
</evidence>
<feature type="domain" description="HTH araC/xylS-type" evidence="4">
    <location>
        <begin position="234"/>
        <end position="332"/>
    </location>
</feature>
<dbReference type="InterPro" id="IPR053142">
    <property type="entry name" value="PchR_regulatory_protein"/>
</dbReference>
<sequence length="335" mass="38455">MAAKKDGIKRSYKEGRKHKETMKGMNDMRLIEETKERTVVSFENEEGKVILTRCPIFPGVDILYIDAHIECFSFCAPPVPHVFAINHCEEGRVECQFNNGEYLYMGHGDMSISWRDHHEYCHTAFFPSAFYRGLSMKISVPQAEPCIRQLLGEPQFDLGALCNRFCKNAAFGMIMEATPNMEHLFYELYHVPESIHLRYSRLKVLEVLLFLGTLDTEFEEKRIYLTKSQVDIVKAVHNSLTENMQQHVTIDDLAKKYGIAPTTLKRCFKSVYGSTIGQYIKDFRIAIAKRLLETTDASILAIANQVGYENSSKFSVAFKKVTGALPKDYRKNFQQ</sequence>
<comment type="caution">
    <text evidence="5">The sequence shown here is derived from an EMBL/GenBank/DDBJ whole genome shotgun (WGS) entry which is preliminary data.</text>
</comment>
<dbReference type="InterPro" id="IPR020449">
    <property type="entry name" value="Tscrpt_reg_AraC-type_HTH"/>
</dbReference>
<dbReference type="Proteomes" id="UP000004018">
    <property type="component" value="Unassembled WGS sequence"/>
</dbReference>
<evidence type="ECO:0000313" key="7">
    <source>
        <dbReference type="Proteomes" id="UP000003242"/>
    </source>
</evidence>
<evidence type="ECO:0000256" key="1">
    <source>
        <dbReference type="ARBA" id="ARBA00023015"/>
    </source>
</evidence>
<dbReference type="PROSITE" id="PS00041">
    <property type="entry name" value="HTH_ARAC_FAMILY_1"/>
    <property type="match status" value="1"/>
</dbReference>
<dbReference type="PRINTS" id="PR00032">
    <property type="entry name" value="HTHARAC"/>
</dbReference>
<dbReference type="PANTHER" id="PTHR47893">
    <property type="entry name" value="REGULATORY PROTEIN PCHR"/>
    <property type="match status" value="1"/>
</dbReference>
<name>D3LT32_9FIRM</name>
<evidence type="ECO:0000256" key="2">
    <source>
        <dbReference type="ARBA" id="ARBA00023125"/>
    </source>
</evidence>
<evidence type="ECO:0000313" key="8">
    <source>
        <dbReference type="Proteomes" id="UP000004018"/>
    </source>
</evidence>
<dbReference type="EMBL" id="AFIJ01000004">
    <property type="protein sequence ID" value="EGL42349.1"/>
    <property type="molecule type" value="Genomic_DNA"/>
</dbReference>
<dbReference type="PANTHER" id="PTHR47893:SF1">
    <property type="entry name" value="REGULATORY PROTEIN PCHR"/>
    <property type="match status" value="1"/>
</dbReference>
<keyword evidence="8" id="KW-1185">Reference proteome</keyword>
<dbReference type="GO" id="GO:0003700">
    <property type="term" value="F:DNA-binding transcription factor activity"/>
    <property type="evidence" value="ECO:0007669"/>
    <property type="project" value="InterPro"/>
</dbReference>
<evidence type="ECO:0000313" key="6">
    <source>
        <dbReference type="EMBL" id="EGL42349.1"/>
    </source>
</evidence>
<reference evidence="5" key="2">
    <citation type="submission" date="2009-12" db="EMBL/GenBank/DDBJ databases">
        <authorList>
            <person name="Madupu R."/>
            <person name="Durkin A.S."/>
            <person name="Torralba M."/>
            <person name="Methe B."/>
            <person name="Sutton G.G."/>
            <person name="Strausberg R.L."/>
            <person name="Nelson K.E."/>
        </authorList>
    </citation>
    <scope>NUCLEOTIDE SEQUENCE</scope>
    <source>
        <strain evidence="5">28L</strain>
    </source>
</reference>
<dbReference type="RefSeq" id="WP_007390356.1">
    <property type="nucleotide sequence ID" value="NZ_ADGP01000008.1"/>
</dbReference>